<feature type="compositionally biased region" description="Low complexity" evidence="1">
    <location>
        <begin position="539"/>
        <end position="550"/>
    </location>
</feature>
<dbReference type="Proteomes" id="UP000000657">
    <property type="component" value="Chromosome"/>
</dbReference>
<evidence type="ECO:0000256" key="1">
    <source>
        <dbReference type="SAM" id="MobiDB-lite"/>
    </source>
</evidence>
<dbReference type="eggNOG" id="COG1672">
    <property type="taxonomic scope" value="Bacteria"/>
</dbReference>
<organism evidence="3 4">
    <name type="scientific">Frankia alni (strain DSM 45986 / CECT 9034 / ACN14a)</name>
    <dbReference type="NCBI Taxonomy" id="326424"/>
    <lineage>
        <taxon>Bacteria</taxon>
        <taxon>Bacillati</taxon>
        <taxon>Actinomycetota</taxon>
        <taxon>Actinomycetes</taxon>
        <taxon>Frankiales</taxon>
        <taxon>Frankiaceae</taxon>
        <taxon>Frankia</taxon>
    </lineage>
</organism>
<dbReference type="STRING" id="326424.FRAAL2345"/>
<evidence type="ECO:0000313" key="4">
    <source>
        <dbReference type="Proteomes" id="UP000000657"/>
    </source>
</evidence>
<reference evidence="3 4" key="1">
    <citation type="journal article" date="2007" name="Genome Res.">
        <title>Genome characteristics of facultatively symbiotic Frankia sp. strains reflect host range and host plant biogeography.</title>
        <authorList>
            <person name="Normand P."/>
            <person name="Lapierre P."/>
            <person name="Tisa L.S."/>
            <person name="Gogarten J.P."/>
            <person name="Alloisio N."/>
            <person name="Bagnarol E."/>
            <person name="Bassi C.A."/>
            <person name="Berry A.M."/>
            <person name="Bickhart D.M."/>
            <person name="Choisne N."/>
            <person name="Couloux A."/>
            <person name="Cournoyer B."/>
            <person name="Cruveiller S."/>
            <person name="Daubin V."/>
            <person name="Demange N."/>
            <person name="Francino M.P."/>
            <person name="Goltsman E."/>
            <person name="Huang Y."/>
            <person name="Kopp O.R."/>
            <person name="Labarre L."/>
            <person name="Lapidus A."/>
            <person name="Lavire C."/>
            <person name="Marechal J."/>
            <person name="Martinez M."/>
            <person name="Mastronunzio J.E."/>
            <person name="Mullin B.C."/>
            <person name="Niemann J."/>
            <person name="Pujic P."/>
            <person name="Rawnsley T."/>
            <person name="Rouy Z."/>
            <person name="Schenowitz C."/>
            <person name="Sellstedt A."/>
            <person name="Tavares F."/>
            <person name="Tomkins J.P."/>
            <person name="Vallenet D."/>
            <person name="Valverde C."/>
            <person name="Wall L.G."/>
            <person name="Wang Y."/>
            <person name="Medigue C."/>
            <person name="Benson D.R."/>
        </authorList>
    </citation>
    <scope>NUCLEOTIDE SEQUENCE [LARGE SCALE GENOMIC DNA]</scope>
    <source>
        <strain evidence="4">DSM 45986 / CECT 9034 / ACN14a</strain>
    </source>
</reference>
<sequence>MFPGVMVSSRWLDEPLQTELDDAAVTALRQWCSQTETTMRLVRWLIGGRSAALVAAVLAEDPHEGARQLIMKLDRAPGTAEDPQPGEFARHRRALTESRDFARNHLTQPVHQPVPVGDGRWFVFQRVAGGSLRDPITLHTVLDAVLHPPRPVRGAGPTRSWGPQPAFPRPAANAAAAFADVSAAVVGSVLTDWAGRTHLPSMDVPTILGRQLGDRLAPGSRLHRLAAAHPGPTITVEAEDHPLPNPFALVLDSSRTAGLRLPTFVGRAHGDLHVENILIPTDLRDANAAFQLIDLSRYAADAVLTRDPTHLVLHVLARTLVELSPAQRTATIDVLLDPDLDGALLPQWLWLFIDRVRAAGQRWARAADLVEQWRDQLPLSLLACALTCLGRTSTREEDRGWFLRLAANAAAAFLDQHTLDQHTLDQHTLDQHTLDQHTLGRPSPDQPSPAPTGPDRHTLDLPGQAQPADPDNADPGNAGNGRSRRQPCAPENIDRGQHSVPRAAADGAAPPTPEPPVARTANGGPEGAAIGGFRSSPPSADGVAGSARAGGSSVDLLLSHARADAAWADWISWHLEAAGWRVLPHPDLDDTDPDDAGSDGPDDPNHDDHGSPGGADEDLGSGTAVSLADAVAQAPRTLVVLSPAYLREVQRSAEWREAFPATTTARGSRLVTIRVEHCDPPGWLGLVASVDLVGLGEDEARATLVDRMTALRDGDERTGRRAG</sequence>
<dbReference type="GO" id="GO:0007165">
    <property type="term" value="P:signal transduction"/>
    <property type="evidence" value="ECO:0007669"/>
    <property type="project" value="InterPro"/>
</dbReference>
<accession>Q0RN95</accession>
<dbReference type="SUPFAM" id="SSF52200">
    <property type="entry name" value="Toll/Interleukin receptor TIR domain"/>
    <property type="match status" value="1"/>
</dbReference>
<dbReference type="Pfam" id="PF13676">
    <property type="entry name" value="TIR_2"/>
    <property type="match status" value="1"/>
</dbReference>
<dbReference type="Gene3D" id="3.40.50.10140">
    <property type="entry name" value="Toll/interleukin-1 receptor homology (TIR) domain"/>
    <property type="match status" value="1"/>
</dbReference>
<evidence type="ECO:0000259" key="2">
    <source>
        <dbReference type="Pfam" id="PF13676"/>
    </source>
</evidence>
<evidence type="ECO:0000313" key="3">
    <source>
        <dbReference type="EMBL" id="CAJ60994.1"/>
    </source>
</evidence>
<dbReference type="HOGENOM" id="CLU_417830_0_0_11"/>
<keyword evidence="4" id="KW-1185">Reference proteome</keyword>
<name>Q0RN95_FRAAA</name>
<protein>
    <recommendedName>
        <fullName evidence="2">TIR domain-containing protein</fullName>
    </recommendedName>
</protein>
<dbReference type="InterPro" id="IPR035897">
    <property type="entry name" value="Toll_tir_struct_dom_sf"/>
</dbReference>
<gene>
    <name evidence="3" type="ordered locus">FRAAL2345</name>
</gene>
<dbReference type="KEGG" id="fal:FRAAL2345"/>
<dbReference type="AlphaFoldDB" id="Q0RN95"/>
<feature type="region of interest" description="Disordered" evidence="1">
    <location>
        <begin position="434"/>
        <end position="550"/>
    </location>
</feature>
<proteinExistence type="predicted"/>
<feature type="domain" description="TIR" evidence="2">
    <location>
        <begin position="620"/>
        <end position="703"/>
    </location>
</feature>
<dbReference type="InterPro" id="IPR000157">
    <property type="entry name" value="TIR_dom"/>
</dbReference>
<feature type="compositionally biased region" description="Acidic residues" evidence="1">
    <location>
        <begin position="589"/>
        <end position="602"/>
    </location>
</feature>
<dbReference type="EMBL" id="CT573213">
    <property type="protein sequence ID" value="CAJ60994.1"/>
    <property type="molecule type" value="Genomic_DNA"/>
</dbReference>
<feature type="region of interest" description="Disordered" evidence="1">
    <location>
        <begin position="585"/>
        <end position="621"/>
    </location>
</feature>